<dbReference type="EMBL" id="JAGUCO010000025">
    <property type="protein sequence ID" value="MBS2100590.1"/>
    <property type="molecule type" value="Genomic_DNA"/>
</dbReference>
<dbReference type="InterPro" id="IPR036736">
    <property type="entry name" value="ACP-like_sf"/>
</dbReference>
<protein>
    <submittedName>
        <fullName evidence="2">Acyl carrier protein</fullName>
    </submittedName>
</protein>
<evidence type="ECO:0000259" key="1">
    <source>
        <dbReference type="PROSITE" id="PS50075"/>
    </source>
</evidence>
<dbReference type="Gene3D" id="1.10.1200.10">
    <property type="entry name" value="ACP-like"/>
    <property type="match status" value="1"/>
</dbReference>
<reference evidence="2 3" key="1">
    <citation type="journal article" date="2015" name="Int. J. Syst. Evol. Microbiol.">
        <title>Carboxylicivirga linearis sp. nov., isolated from a sea cucumber culture pond.</title>
        <authorList>
            <person name="Wang F.Q."/>
            <person name="Zhou Y.X."/>
            <person name="Lin X.Z."/>
            <person name="Chen G.J."/>
            <person name="Du Z.J."/>
        </authorList>
    </citation>
    <scope>NUCLEOTIDE SEQUENCE [LARGE SCALE GENOMIC DNA]</scope>
    <source>
        <strain evidence="2 3">FB218</strain>
    </source>
</reference>
<dbReference type="SUPFAM" id="SSF47336">
    <property type="entry name" value="ACP-like"/>
    <property type="match status" value="1"/>
</dbReference>
<name>A0ABS5K0A8_9BACT</name>
<organism evidence="2 3">
    <name type="scientific">Carboxylicivirga linearis</name>
    <dbReference type="NCBI Taxonomy" id="1628157"/>
    <lineage>
        <taxon>Bacteria</taxon>
        <taxon>Pseudomonadati</taxon>
        <taxon>Bacteroidota</taxon>
        <taxon>Bacteroidia</taxon>
        <taxon>Marinilabiliales</taxon>
        <taxon>Marinilabiliaceae</taxon>
        <taxon>Carboxylicivirga</taxon>
    </lineage>
</organism>
<dbReference type="PROSITE" id="PS50075">
    <property type="entry name" value="CARRIER"/>
    <property type="match status" value="1"/>
</dbReference>
<comment type="caution">
    <text evidence="2">The sequence shown here is derived from an EMBL/GenBank/DDBJ whole genome shotgun (WGS) entry which is preliminary data.</text>
</comment>
<sequence length="80" mass="8999">MKDKIKSFIAETTFTDINSFSDDTMIFDEGIFDSMGLLGLINFLESEFNVVTDDTELQEENFGSVERIADFVGRKMALAS</sequence>
<evidence type="ECO:0000313" key="3">
    <source>
        <dbReference type="Proteomes" id="UP000708576"/>
    </source>
</evidence>
<dbReference type="RefSeq" id="WP_212218734.1">
    <property type="nucleotide sequence ID" value="NZ_JAGUCO010000025.1"/>
</dbReference>
<dbReference type="InterPro" id="IPR009081">
    <property type="entry name" value="PP-bd_ACP"/>
</dbReference>
<gene>
    <name evidence="2" type="ORF">KEM10_20055</name>
</gene>
<dbReference type="Pfam" id="PF00550">
    <property type="entry name" value="PP-binding"/>
    <property type="match status" value="1"/>
</dbReference>
<proteinExistence type="predicted"/>
<evidence type="ECO:0000313" key="2">
    <source>
        <dbReference type="EMBL" id="MBS2100590.1"/>
    </source>
</evidence>
<keyword evidence="3" id="KW-1185">Reference proteome</keyword>
<feature type="domain" description="Carrier" evidence="1">
    <location>
        <begin position="1"/>
        <end position="76"/>
    </location>
</feature>
<accession>A0ABS5K0A8</accession>
<dbReference type="Proteomes" id="UP000708576">
    <property type="component" value="Unassembled WGS sequence"/>
</dbReference>